<dbReference type="InterPro" id="IPR053135">
    <property type="entry name" value="AKR2_Oxidoreductase"/>
</dbReference>
<proteinExistence type="predicted"/>
<organism evidence="2 3">
    <name type="scientific">Flavobacterium psychrotolerans</name>
    <dbReference type="NCBI Taxonomy" id="2169410"/>
    <lineage>
        <taxon>Bacteria</taxon>
        <taxon>Pseudomonadati</taxon>
        <taxon>Bacteroidota</taxon>
        <taxon>Flavobacteriia</taxon>
        <taxon>Flavobacteriales</taxon>
        <taxon>Flavobacteriaceae</taxon>
        <taxon>Flavobacterium</taxon>
    </lineage>
</organism>
<dbReference type="PANTHER" id="PTHR43312:SF1">
    <property type="entry name" value="NADP-DEPENDENT OXIDOREDUCTASE DOMAIN-CONTAINING PROTEIN"/>
    <property type="match status" value="1"/>
</dbReference>
<dbReference type="PANTHER" id="PTHR43312">
    <property type="entry name" value="D-THREO-ALDOSE 1-DEHYDROGENASE"/>
    <property type="match status" value="1"/>
</dbReference>
<feature type="domain" description="NADP-dependent oxidoreductase" evidence="1">
    <location>
        <begin position="6"/>
        <end position="264"/>
    </location>
</feature>
<name>A0A2U1JMN5_9FLAO</name>
<dbReference type="InterPro" id="IPR023210">
    <property type="entry name" value="NADP_OxRdtase_dom"/>
</dbReference>
<sequence>MGLAYGINNSTGKISFENSCEILSKAFELGISTLDTAEAYGNAHQVIGEFHKLNPNIKFNIITKIPHDVDINKIEERVKTYIKDMNVDCLEVLMFHSFDSYKNNHQIIERLKSIKSQGLIKNIGVSIYTNEQIEALLLDDAISVVQMPFNLLDNESVRGELMQELKDKGKIVHTRSAFLQGLFFKESSDANAVCQELLSELIEIKSIAKGENLSISDLALGYCLRQKNIDQVLIGVDSILQLLDNVKSSNCILNQEVVNKINAIKVENSDLLNPSLWN</sequence>
<gene>
    <name evidence="2" type="ORF">DB895_04375</name>
</gene>
<evidence type="ECO:0000259" key="1">
    <source>
        <dbReference type="Pfam" id="PF00248"/>
    </source>
</evidence>
<dbReference type="EMBL" id="QCZI01000004">
    <property type="protein sequence ID" value="PWA06143.1"/>
    <property type="molecule type" value="Genomic_DNA"/>
</dbReference>
<dbReference type="InterPro" id="IPR020471">
    <property type="entry name" value="AKR"/>
</dbReference>
<dbReference type="PRINTS" id="PR00069">
    <property type="entry name" value="ALDKETRDTASE"/>
</dbReference>
<dbReference type="Pfam" id="PF00248">
    <property type="entry name" value="Aldo_ket_red"/>
    <property type="match status" value="1"/>
</dbReference>
<comment type="caution">
    <text evidence="2">The sequence shown here is derived from an EMBL/GenBank/DDBJ whole genome shotgun (WGS) entry which is preliminary data.</text>
</comment>
<protein>
    <recommendedName>
        <fullName evidence="1">NADP-dependent oxidoreductase domain-containing protein</fullName>
    </recommendedName>
</protein>
<dbReference type="Proteomes" id="UP000245449">
    <property type="component" value="Unassembled WGS sequence"/>
</dbReference>
<evidence type="ECO:0000313" key="2">
    <source>
        <dbReference type="EMBL" id="PWA06143.1"/>
    </source>
</evidence>
<keyword evidence="3" id="KW-1185">Reference proteome</keyword>
<dbReference type="AlphaFoldDB" id="A0A2U1JMN5"/>
<dbReference type="Gene3D" id="3.20.20.100">
    <property type="entry name" value="NADP-dependent oxidoreductase domain"/>
    <property type="match status" value="1"/>
</dbReference>
<dbReference type="SUPFAM" id="SSF51430">
    <property type="entry name" value="NAD(P)-linked oxidoreductase"/>
    <property type="match status" value="1"/>
</dbReference>
<reference evidence="2 3" key="1">
    <citation type="submission" date="2018-04" db="EMBL/GenBank/DDBJ databases">
        <title>Flavobacterium sp. nov., isolated from glacier ice.</title>
        <authorList>
            <person name="Liu Q."/>
            <person name="Xin Y.-H."/>
        </authorList>
    </citation>
    <scope>NUCLEOTIDE SEQUENCE [LARGE SCALE GENOMIC DNA]</scope>
    <source>
        <strain evidence="2 3">RB1R5</strain>
    </source>
</reference>
<dbReference type="GO" id="GO:0016491">
    <property type="term" value="F:oxidoreductase activity"/>
    <property type="evidence" value="ECO:0007669"/>
    <property type="project" value="InterPro"/>
</dbReference>
<dbReference type="CDD" id="cd19097">
    <property type="entry name" value="AKR_unchar"/>
    <property type="match status" value="1"/>
</dbReference>
<accession>A0A2U1JMN5</accession>
<dbReference type="InterPro" id="IPR036812">
    <property type="entry name" value="NAD(P)_OxRdtase_dom_sf"/>
</dbReference>
<evidence type="ECO:0000313" key="3">
    <source>
        <dbReference type="Proteomes" id="UP000245449"/>
    </source>
</evidence>